<evidence type="ECO:0000313" key="2">
    <source>
        <dbReference type="EMBL" id="MBD2183201.1"/>
    </source>
</evidence>
<dbReference type="InterPro" id="IPR002559">
    <property type="entry name" value="Transposase_11"/>
</dbReference>
<name>A0A926ZJR6_9CYAN</name>
<dbReference type="Pfam" id="PF01609">
    <property type="entry name" value="DDE_Tnp_1"/>
    <property type="match status" value="1"/>
</dbReference>
<dbReference type="SUPFAM" id="SSF53098">
    <property type="entry name" value="Ribonuclease H-like"/>
    <property type="match status" value="1"/>
</dbReference>
<dbReference type="GO" id="GO:0004803">
    <property type="term" value="F:transposase activity"/>
    <property type="evidence" value="ECO:0007669"/>
    <property type="project" value="InterPro"/>
</dbReference>
<feature type="domain" description="Transposase IS4-like" evidence="1">
    <location>
        <begin position="109"/>
        <end position="300"/>
    </location>
</feature>
<dbReference type="Gene3D" id="3.90.350.10">
    <property type="entry name" value="Transposase Inhibitor Protein From Tn5, Chain A, domain 1"/>
    <property type="match status" value="1"/>
</dbReference>
<dbReference type="GO" id="GO:0003677">
    <property type="term" value="F:DNA binding"/>
    <property type="evidence" value="ECO:0007669"/>
    <property type="project" value="InterPro"/>
</dbReference>
<evidence type="ECO:0000313" key="3">
    <source>
        <dbReference type="Proteomes" id="UP000641646"/>
    </source>
</evidence>
<accession>A0A926ZJR6</accession>
<dbReference type="Proteomes" id="UP000641646">
    <property type="component" value="Unassembled WGS sequence"/>
</dbReference>
<comment type="caution">
    <text evidence="2">The sequence shown here is derived from an EMBL/GenBank/DDBJ whole genome shotgun (WGS) entry which is preliminary data.</text>
</comment>
<dbReference type="InterPro" id="IPR012337">
    <property type="entry name" value="RNaseH-like_sf"/>
</dbReference>
<organism evidence="2 3">
    <name type="scientific">Aerosakkonema funiforme FACHB-1375</name>
    <dbReference type="NCBI Taxonomy" id="2949571"/>
    <lineage>
        <taxon>Bacteria</taxon>
        <taxon>Bacillati</taxon>
        <taxon>Cyanobacteriota</taxon>
        <taxon>Cyanophyceae</taxon>
        <taxon>Oscillatoriophycideae</taxon>
        <taxon>Aerosakkonematales</taxon>
        <taxon>Aerosakkonemataceae</taxon>
        <taxon>Aerosakkonema</taxon>
    </lineage>
</organism>
<proteinExistence type="predicted"/>
<gene>
    <name evidence="2" type="ORF">H6G03_19390</name>
</gene>
<dbReference type="AlphaFoldDB" id="A0A926ZJR6"/>
<evidence type="ECO:0000259" key="1">
    <source>
        <dbReference type="Pfam" id="PF01609"/>
    </source>
</evidence>
<dbReference type="RefSeq" id="WP_190467144.1">
    <property type="nucleotide sequence ID" value="NZ_JACJPW010000050.1"/>
</dbReference>
<protein>
    <submittedName>
        <fullName evidence="2">IS4 family transposase</fullName>
    </submittedName>
</protein>
<dbReference type="InterPro" id="IPR047658">
    <property type="entry name" value="IS4-like_transpos"/>
</dbReference>
<dbReference type="NCBIfam" id="NF033591">
    <property type="entry name" value="transpos_IS4_2"/>
    <property type="match status" value="1"/>
</dbReference>
<sequence>MNLIPSFYTQHLKTQLKRAEFLILYILVAMLQQHRRVKLEELANQFPQKILFESRRKKLQRFLSLPHITIEKIWWPLLTNWLTNNFEPNSVLYIAIDRTQWGLVNLIVISLIYDKRAMPIYFEVLPNLGNTNAGKQIEVLSRVMPLLSNYTKIVLGDREFCSVDLAQWLRSQPQTYFCLRLKRNEYIEIAPDIWRQLQELGVMPGLSIYLEGVKLTKSKGFDSANIAAKWKRTYRSKVAEEAWFILTNLADLKAALSAYQKRFGIEEMFRDYKSGGYNLESTGVKDERLISLIILITLAYTRAIISGEKIKRKGVVKYVGRVKEKRRTQRRHSSFYIGLHGYAWVESLDFFHQQTSQLMSLSPHKLPYYQRGRTAEKLIQSTFEL</sequence>
<dbReference type="GO" id="GO:0006313">
    <property type="term" value="P:DNA transposition"/>
    <property type="evidence" value="ECO:0007669"/>
    <property type="project" value="InterPro"/>
</dbReference>
<dbReference type="EMBL" id="JACJPW010000050">
    <property type="protein sequence ID" value="MBD2183201.1"/>
    <property type="molecule type" value="Genomic_DNA"/>
</dbReference>
<keyword evidence="3" id="KW-1185">Reference proteome</keyword>
<reference evidence="2" key="2">
    <citation type="submission" date="2020-08" db="EMBL/GenBank/DDBJ databases">
        <authorList>
            <person name="Chen M."/>
            <person name="Teng W."/>
            <person name="Zhao L."/>
            <person name="Hu C."/>
            <person name="Zhou Y."/>
            <person name="Han B."/>
            <person name="Song L."/>
            <person name="Shu W."/>
        </authorList>
    </citation>
    <scope>NUCLEOTIDE SEQUENCE</scope>
    <source>
        <strain evidence="2">FACHB-1375</strain>
    </source>
</reference>
<reference evidence="2" key="1">
    <citation type="journal article" date="2015" name="ISME J.">
        <title>Draft Genome Sequence of Streptomyces incarnatus NRRL8089, which Produces the Nucleoside Antibiotic Sinefungin.</title>
        <authorList>
            <person name="Oshima K."/>
            <person name="Hattori M."/>
            <person name="Shimizu H."/>
            <person name="Fukuda K."/>
            <person name="Nemoto M."/>
            <person name="Inagaki K."/>
            <person name="Tamura T."/>
        </authorList>
    </citation>
    <scope>NUCLEOTIDE SEQUENCE</scope>
    <source>
        <strain evidence="2">FACHB-1375</strain>
    </source>
</reference>